<dbReference type="Gene3D" id="3.10.450.50">
    <property type="match status" value="1"/>
</dbReference>
<feature type="domain" description="SnoaL-like" evidence="1">
    <location>
        <begin position="13"/>
        <end position="113"/>
    </location>
</feature>
<evidence type="ECO:0000259" key="1">
    <source>
        <dbReference type="Pfam" id="PF12680"/>
    </source>
</evidence>
<dbReference type="InterPro" id="IPR037401">
    <property type="entry name" value="SnoaL-like"/>
</dbReference>
<evidence type="ECO:0000313" key="2">
    <source>
        <dbReference type="EMBL" id="SED06086.1"/>
    </source>
</evidence>
<dbReference type="Proteomes" id="UP000183561">
    <property type="component" value="Unassembled WGS sequence"/>
</dbReference>
<reference evidence="3" key="1">
    <citation type="submission" date="2016-10" db="EMBL/GenBank/DDBJ databases">
        <authorList>
            <person name="Varghese N."/>
            <person name="Submissions S."/>
        </authorList>
    </citation>
    <scope>NUCLEOTIDE SEQUENCE [LARGE SCALE GENOMIC DNA]</scope>
    <source>
        <strain evidence="3">DSM 44498</strain>
    </source>
</reference>
<evidence type="ECO:0000313" key="3">
    <source>
        <dbReference type="Proteomes" id="UP000183561"/>
    </source>
</evidence>
<dbReference type="AlphaFoldDB" id="A0A1H4XKD8"/>
<dbReference type="RefSeq" id="WP_072937137.1">
    <property type="nucleotide sequence ID" value="NZ_FNSV01000005.1"/>
</dbReference>
<dbReference type="InterPro" id="IPR032710">
    <property type="entry name" value="NTF2-like_dom_sf"/>
</dbReference>
<accession>A0A1H4XKD8</accession>
<gene>
    <name evidence="2" type="ORF">SAMN04490239_6634</name>
</gene>
<dbReference type="Pfam" id="PF12680">
    <property type="entry name" value="SnoaL_2"/>
    <property type="match status" value="1"/>
</dbReference>
<sequence length="125" mass="13962">MTQTVFDYSAAATDFYRELDSNEPDVFERRLTIDAVFAFNDYDPVPGRDAIAAFVGDWKANFASLTHEIIRVTADPVQCAVGVELTVAYQFPDGRVEKIKGCSFLDFAGDRISGYRVYVDTSRLA</sequence>
<organism evidence="2 3">
    <name type="scientific">Rhodococcus koreensis</name>
    <dbReference type="NCBI Taxonomy" id="99653"/>
    <lineage>
        <taxon>Bacteria</taxon>
        <taxon>Bacillati</taxon>
        <taxon>Actinomycetota</taxon>
        <taxon>Actinomycetes</taxon>
        <taxon>Mycobacteriales</taxon>
        <taxon>Nocardiaceae</taxon>
        <taxon>Rhodococcus</taxon>
    </lineage>
</organism>
<name>A0A1H4XKD8_9NOCA</name>
<dbReference type="SUPFAM" id="SSF54427">
    <property type="entry name" value="NTF2-like"/>
    <property type="match status" value="1"/>
</dbReference>
<protein>
    <submittedName>
        <fullName evidence="2">SnoaL-like domain-containing protein</fullName>
    </submittedName>
</protein>
<dbReference type="EMBL" id="FNSV01000005">
    <property type="protein sequence ID" value="SED06086.1"/>
    <property type="molecule type" value="Genomic_DNA"/>
</dbReference>
<proteinExistence type="predicted"/>
<keyword evidence="3" id="KW-1185">Reference proteome</keyword>